<reference evidence="2" key="1">
    <citation type="journal article" date="2017" name="Nat. Ecol. Evol.">
        <title>Genome expansion and lineage-specific genetic innovations in the forest pathogenic fungi Armillaria.</title>
        <authorList>
            <person name="Sipos G."/>
            <person name="Prasanna A.N."/>
            <person name="Walter M.C."/>
            <person name="O'Connor E."/>
            <person name="Balint B."/>
            <person name="Krizsan K."/>
            <person name="Kiss B."/>
            <person name="Hess J."/>
            <person name="Varga T."/>
            <person name="Slot J."/>
            <person name="Riley R."/>
            <person name="Boka B."/>
            <person name="Rigling D."/>
            <person name="Barry K."/>
            <person name="Lee J."/>
            <person name="Mihaltcheva S."/>
            <person name="LaButti K."/>
            <person name="Lipzen A."/>
            <person name="Waldron R."/>
            <person name="Moloney N.M."/>
            <person name="Sperisen C."/>
            <person name="Kredics L."/>
            <person name="Vagvoelgyi C."/>
            <person name="Patrignani A."/>
            <person name="Fitzpatrick D."/>
            <person name="Nagy I."/>
            <person name="Doyle S."/>
            <person name="Anderson J.B."/>
            <person name="Grigoriev I.V."/>
            <person name="Gueldener U."/>
            <person name="Muensterkoetter M."/>
            <person name="Nagy L.G."/>
        </authorList>
    </citation>
    <scope>NUCLEOTIDE SEQUENCE [LARGE SCALE GENOMIC DNA]</scope>
    <source>
        <strain evidence="2">Ar21-2</strain>
    </source>
</reference>
<protein>
    <submittedName>
        <fullName evidence="1">Uncharacterized protein</fullName>
    </submittedName>
</protein>
<sequence length="116" mass="13334">MPTVPYTVTAVQLTAVSRMAKGPQRYGTGFDRIPYRTRAVYRIRVAFWRIATYLGFTPNFGLPAQYPYKYGRKNVIPKRRRYGYGPVYTVPISTVCTGTVGIPNKMSYFWCECRPS</sequence>
<name>A0A2H3DAM0_ARMGA</name>
<dbReference type="Proteomes" id="UP000217790">
    <property type="component" value="Unassembled WGS sequence"/>
</dbReference>
<keyword evidence="2" id="KW-1185">Reference proteome</keyword>
<accession>A0A2H3DAM0</accession>
<dbReference type="AlphaFoldDB" id="A0A2H3DAM0"/>
<proteinExistence type="predicted"/>
<dbReference type="EMBL" id="KZ293659">
    <property type="protein sequence ID" value="PBK92295.1"/>
    <property type="molecule type" value="Genomic_DNA"/>
</dbReference>
<organism evidence="1 2">
    <name type="scientific">Armillaria gallica</name>
    <name type="common">Bulbous honey fungus</name>
    <name type="synonym">Armillaria bulbosa</name>
    <dbReference type="NCBI Taxonomy" id="47427"/>
    <lineage>
        <taxon>Eukaryota</taxon>
        <taxon>Fungi</taxon>
        <taxon>Dikarya</taxon>
        <taxon>Basidiomycota</taxon>
        <taxon>Agaricomycotina</taxon>
        <taxon>Agaricomycetes</taxon>
        <taxon>Agaricomycetidae</taxon>
        <taxon>Agaricales</taxon>
        <taxon>Marasmiineae</taxon>
        <taxon>Physalacriaceae</taxon>
        <taxon>Armillaria</taxon>
    </lineage>
</organism>
<evidence type="ECO:0000313" key="1">
    <source>
        <dbReference type="EMBL" id="PBK92295.1"/>
    </source>
</evidence>
<gene>
    <name evidence="1" type="ORF">ARMGADRAFT_184221</name>
</gene>
<evidence type="ECO:0000313" key="2">
    <source>
        <dbReference type="Proteomes" id="UP000217790"/>
    </source>
</evidence>
<dbReference type="InParanoid" id="A0A2H3DAM0"/>